<reference evidence="4" key="1">
    <citation type="submission" date="2018-01" db="EMBL/GenBank/DDBJ databases">
        <authorList>
            <person name="Peeters C."/>
        </authorList>
    </citation>
    <scope>NUCLEOTIDE SEQUENCE [LARGE SCALE GENOMIC DNA]</scope>
</reference>
<name>A0A2U3I228_9BURK</name>
<dbReference type="RefSeq" id="WP_106853899.1">
    <property type="nucleotide sequence ID" value="NZ_OGTP01000003.1"/>
</dbReference>
<dbReference type="AlphaFoldDB" id="A0A2U3I228"/>
<evidence type="ECO:0000256" key="2">
    <source>
        <dbReference type="SAM" id="SignalP"/>
    </source>
</evidence>
<evidence type="ECO:0000313" key="3">
    <source>
        <dbReference type="EMBL" id="SPB14174.1"/>
    </source>
</evidence>
<accession>A0A2U3I228</accession>
<dbReference type="Proteomes" id="UP000238169">
    <property type="component" value="Unassembled WGS sequence"/>
</dbReference>
<dbReference type="EMBL" id="OGTP01000003">
    <property type="protein sequence ID" value="SPB14174.1"/>
    <property type="molecule type" value="Genomic_DNA"/>
</dbReference>
<protein>
    <submittedName>
        <fullName evidence="3">Uncharacterized protein</fullName>
    </submittedName>
</protein>
<keyword evidence="2" id="KW-0732">Signal</keyword>
<organism evidence="3 4">
    <name type="scientific">Caballeronia novacaledonica</name>
    <dbReference type="NCBI Taxonomy" id="1544861"/>
    <lineage>
        <taxon>Bacteria</taxon>
        <taxon>Pseudomonadati</taxon>
        <taxon>Pseudomonadota</taxon>
        <taxon>Betaproteobacteria</taxon>
        <taxon>Burkholderiales</taxon>
        <taxon>Burkholderiaceae</taxon>
        <taxon>Caballeronia</taxon>
    </lineage>
</organism>
<sequence length="82" mass="8543">MKYLMAVILLAGPAIAMAKDDASTVGSSSKGDAAMEREFGSLNTGRVRNLSPAGSHPSGDAALEHEFGSLNTGRVRNLNKKP</sequence>
<feature type="chain" id="PRO_5015656260" evidence="2">
    <location>
        <begin position="19"/>
        <end position="82"/>
    </location>
</feature>
<feature type="region of interest" description="Disordered" evidence="1">
    <location>
        <begin position="20"/>
        <end position="82"/>
    </location>
</feature>
<keyword evidence="4" id="KW-1185">Reference proteome</keyword>
<gene>
    <name evidence="3" type="ORF">NOV72_01423</name>
</gene>
<evidence type="ECO:0000256" key="1">
    <source>
        <dbReference type="SAM" id="MobiDB-lite"/>
    </source>
</evidence>
<evidence type="ECO:0000313" key="4">
    <source>
        <dbReference type="Proteomes" id="UP000238169"/>
    </source>
</evidence>
<feature type="signal peptide" evidence="2">
    <location>
        <begin position="1"/>
        <end position="18"/>
    </location>
</feature>
<proteinExistence type="predicted"/>